<evidence type="ECO:0000256" key="3">
    <source>
        <dbReference type="ARBA" id="ARBA00022833"/>
    </source>
</evidence>
<keyword evidence="3" id="KW-0862">Zinc</keyword>
<dbReference type="Gene3D" id="2.20.25.240">
    <property type="match status" value="1"/>
</dbReference>
<feature type="compositionally biased region" description="Polar residues" evidence="4">
    <location>
        <begin position="38"/>
        <end position="55"/>
    </location>
</feature>
<keyword evidence="7" id="KW-1185">Reference proteome</keyword>
<dbReference type="Pfam" id="PF04500">
    <property type="entry name" value="FLYWCH"/>
    <property type="match status" value="1"/>
</dbReference>
<feature type="compositionally biased region" description="Acidic residues" evidence="4">
    <location>
        <begin position="335"/>
        <end position="347"/>
    </location>
</feature>
<name>A0A9W7D073_9STRA</name>
<feature type="domain" description="FLYWCH-type" evidence="5">
    <location>
        <begin position="100"/>
        <end position="140"/>
    </location>
</feature>
<proteinExistence type="predicted"/>
<sequence>MMFTATFMSSFHIIFTSTWSPSFHPISSVMEFLRSDSGSSQASEDTEAWSNSSSDNTRDLVESYNFQADDQESGIGEETKDEDQQECKLDDEQVPRSVPVVSGGFFYTKYHKTATTTNYRCSSYKRTNCKAKLYVRADGSLSQTGEHTPTCNREIVWGTDADPATSSTILAADIIEAIDELAVTQPTLQPAAVIGIIRERFYTNANTLASGISKTQVQGRFYIYRTKLKSFGNDIFVSIKTEPLCNVRENSDLRFFQFRGSYNEDIVNRTNNPLERYNRTLNRAMGEANPEIGKFGVVLEREGHKFVDTLADVANRGVRTPRHVRPHLTSTAIERDEESVSDVEEGASDTSLSTKY</sequence>
<organism evidence="6 7">
    <name type="scientific">Phytophthora fragariaefolia</name>
    <dbReference type="NCBI Taxonomy" id="1490495"/>
    <lineage>
        <taxon>Eukaryota</taxon>
        <taxon>Sar</taxon>
        <taxon>Stramenopiles</taxon>
        <taxon>Oomycota</taxon>
        <taxon>Peronosporomycetes</taxon>
        <taxon>Peronosporales</taxon>
        <taxon>Peronosporaceae</taxon>
        <taxon>Phytophthora</taxon>
    </lineage>
</organism>
<accession>A0A9W7D073</accession>
<dbReference type="InterPro" id="IPR007588">
    <property type="entry name" value="Znf_FLYWCH"/>
</dbReference>
<dbReference type="GO" id="GO:0008270">
    <property type="term" value="F:zinc ion binding"/>
    <property type="evidence" value="ECO:0007669"/>
    <property type="project" value="UniProtKB-KW"/>
</dbReference>
<feature type="region of interest" description="Disordered" evidence="4">
    <location>
        <begin position="38"/>
        <end position="57"/>
    </location>
</feature>
<evidence type="ECO:0000313" key="6">
    <source>
        <dbReference type="EMBL" id="GMF50186.1"/>
    </source>
</evidence>
<dbReference type="EMBL" id="BSXT01002658">
    <property type="protein sequence ID" value="GMF50186.1"/>
    <property type="molecule type" value="Genomic_DNA"/>
</dbReference>
<evidence type="ECO:0000256" key="2">
    <source>
        <dbReference type="ARBA" id="ARBA00022771"/>
    </source>
</evidence>
<evidence type="ECO:0000256" key="4">
    <source>
        <dbReference type="SAM" id="MobiDB-lite"/>
    </source>
</evidence>
<evidence type="ECO:0000259" key="5">
    <source>
        <dbReference type="Pfam" id="PF04500"/>
    </source>
</evidence>
<gene>
    <name evidence="6" type="ORF">Pfra01_001997200</name>
</gene>
<dbReference type="AlphaFoldDB" id="A0A9W7D073"/>
<protein>
    <submittedName>
        <fullName evidence="6">Unnamed protein product</fullName>
    </submittedName>
</protein>
<dbReference type="Proteomes" id="UP001165121">
    <property type="component" value="Unassembled WGS sequence"/>
</dbReference>
<keyword evidence="2" id="KW-0863">Zinc-finger</keyword>
<comment type="caution">
    <text evidence="6">The sequence shown here is derived from an EMBL/GenBank/DDBJ whole genome shotgun (WGS) entry which is preliminary data.</text>
</comment>
<feature type="region of interest" description="Disordered" evidence="4">
    <location>
        <begin position="67"/>
        <end position="92"/>
    </location>
</feature>
<keyword evidence="1" id="KW-0479">Metal-binding</keyword>
<evidence type="ECO:0000313" key="7">
    <source>
        <dbReference type="Proteomes" id="UP001165121"/>
    </source>
</evidence>
<reference evidence="6" key="1">
    <citation type="submission" date="2023-04" db="EMBL/GenBank/DDBJ databases">
        <title>Phytophthora fragariaefolia NBRC 109709.</title>
        <authorList>
            <person name="Ichikawa N."/>
            <person name="Sato H."/>
            <person name="Tonouchi N."/>
        </authorList>
    </citation>
    <scope>NUCLEOTIDE SEQUENCE</scope>
    <source>
        <strain evidence="6">NBRC 109709</strain>
    </source>
</reference>
<evidence type="ECO:0000256" key="1">
    <source>
        <dbReference type="ARBA" id="ARBA00022723"/>
    </source>
</evidence>
<feature type="region of interest" description="Disordered" evidence="4">
    <location>
        <begin position="328"/>
        <end position="356"/>
    </location>
</feature>
<dbReference type="OrthoDB" id="122194at2759"/>